<dbReference type="Proteomes" id="UP000607653">
    <property type="component" value="Unassembled WGS sequence"/>
</dbReference>
<keyword evidence="2" id="KW-1185">Reference proteome</keyword>
<organism evidence="1 2">
    <name type="scientific">Nelumbo nucifera</name>
    <name type="common">Sacred lotus</name>
    <dbReference type="NCBI Taxonomy" id="4432"/>
    <lineage>
        <taxon>Eukaryota</taxon>
        <taxon>Viridiplantae</taxon>
        <taxon>Streptophyta</taxon>
        <taxon>Embryophyta</taxon>
        <taxon>Tracheophyta</taxon>
        <taxon>Spermatophyta</taxon>
        <taxon>Magnoliopsida</taxon>
        <taxon>Proteales</taxon>
        <taxon>Nelumbonaceae</taxon>
        <taxon>Nelumbo</taxon>
    </lineage>
</organism>
<name>A0A822Y2P4_NELNU</name>
<dbReference type="EMBL" id="DUZY01000002">
    <property type="protein sequence ID" value="DAD26522.1"/>
    <property type="molecule type" value="Genomic_DNA"/>
</dbReference>
<proteinExistence type="predicted"/>
<evidence type="ECO:0000313" key="2">
    <source>
        <dbReference type="Proteomes" id="UP000607653"/>
    </source>
</evidence>
<reference evidence="1 2" key="1">
    <citation type="journal article" date="2020" name="Mol. Biol. Evol.">
        <title>Distinct Expression and Methylation Patterns for Genes with Different Fates following a Single Whole-Genome Duplication in Flowering Plants.</title>
        <authorList>
            <person name="Shi T."/>
            <person name="Rahmani R.S."/>
            <person name="Gugger P.F."/>
            <person name="Wang M."/>
            <person name="Li H."/>
            <person name="Zhang Y."/>
            <person name="Li Z."/>
            <person name="Wang Q."/>
            <person name="Van de Peer Y."/>
            <person name="Marchal K."/>
            <person name="Chen J."/>
        </authorList>
    </citation>
    <scope>NUCLEOTIDE SEQUENCE [LARGE SCALE GENOMIC DNA]</scope>
    <source>
        <tissue evidence="1">Leaf</tissue>
    </source>
</reference>
<gene>
    <name evidence="1" type="ORF">HUJ06_027990</name>
</gene>
<protein>
    <submittedName>
        <fullName evidence="1">Uncharacterized protein</fullName>
    </submittedName>
</protein>
<sequence>MCTRFEEFLNCRILTYPTRHEVDASSKTLTRNCRLSSRSGTLRNLTFSITVEKRKDLKVLKSYFWFPILKEHKMENRCQGYVR</sequence>
<evidence type="ECO:0000313" key="1">
    <source>
        <dbReference type="EMBL" id="DAD26522.1"/>
    </source>
</evidence>
<accession>A0A822Y2P4</accession>
<dbReference type="AlphaFoldDB" id="A0A822Y2P4"/>
<comment type="caution">
    <text evidence="1">The sequence shown here is derived from an EMBL/GenBank/DDBJ whole genome shotgun (WGS) entry which is preliminary data.</text>
</comment>